<evidence type="ECO:0000256" key="1">
    <source>
        <dbReference type="SAM" id="MobiDB-lite"/>
    </source>
</evidence>
<accession>A0A6F9DI60</accession>
<protein>
    <submittedName>
        <fullName evidence="3">Uncharacterized protein LOC100183876</fullName>
    </submittedName>
</protein>
<evidence type="ECO:0000313" key="3">
    <source>
        <dbReference type="EMBL" id="CAB3262829.1"/>
    </source>
</evidence>
<reference evidence="3" key="1">
    <citation type="submission" date="2020-04" db="EMBL/GenBank/DDBJ databases">
        <authorList>
            <person name="Neveu A P."/>
        </authorList>
    </citation>
    <scope>NUCLEOTIDE SEQUENCE</scope>
    <source>
        <tissue evidence="3">Whole embryo</tissue>
    </source>
</reference>
<feature type="region of interest" description="Disordered" evidence="1">
    <location>
        <begin position="229"/>
        <end position="254"/>
    </location>
</feature>
<keyword evidence="2" id="KW-1133">Transmembrane helix</keyword>
<feature type="transmembrane region" description="Helical" evidence="2">
    <location>
        <begin position="270"/>
        <end position="290"/>
    </location>
</feature>
<evidence type="ECO:0000256" key="2">
    <source>
        <dbReference type="SAM" id="Phobius"/>
    </source>
</evidence>
<keyword evidence="2" id="KW-0812">Transmembrane</keyword>
<feature type="transmembrane region" description="Helical" evidence="2">
    <location>
        <begin position="187"/>
        <end position="207"/>
    </location>
</feature>
<feature type="transmembrane region" description="Helical" evidence="2">
    <location>
        <begin position="74"/>
        <end position="95"/>
    </location>
</feature>
<name>A0A6F9DI60_9ASCI</name>
<feature type="transmembrane region" description="Helical" evidence="2">
    <location>
        <begin position="115"/>
        <end position="134"/>
    </location>
</feature>
<feature type="transmembrane region" description="Helical" evidence="2">
    <location>
        <begin position="317"/>
        <end position="337"/>
    </location>
</feature>
<keyword evidence="2" id="KW-0472">Membrane</keyword>
<sequence>MWLFAGVNLICVMYLQRKLLYHRMIDDESGTYITDYVQCGVCLTCLAYLIHCELIAKCQSVSIRALTYNVTKTTYFTCLLLFAYSILTLFAGLAHQFLQTVHPYETWHDDMTWLIVWRMGLAFSSGFSLSLLVIPKFLLEQENVFRMSSKLSLIYYAVVGLLCIGVFTHSVWMIFDETDPWRALPVFMSIFMSAFINCVVAMFVFAVRTQRDMKSNRLMENSPNQQGCAESLVKPQTKERRPISRSVSTCTDDGAKSTHDEKNLRVRWDLLLRGIAPLVFVAGGFTWLGMTKMGCSDNDNPAANGCPLPNHFNHNALMHVMHSFAIFMFFAAELLAIRRRPNSCRSSLIECERQSTV</sequence>
<proteinExistence type="evidence at transcript level"/>
<gene>
    <name evidence="3" type="primary">LOC100183876</name>
</gene>
<organism evidence="3">
    <name type="scientific">Phallusia mammillata</name>
    <dbReference type="NCBI Taxonomy" id="59560"/>
    <lineage>
        <taxon>Eukaryota</taxon>
        <taxon>Metazoa</taxon>
        <taxon>Chordata</taxon>
        <taxon>Tunicata</taxon>
        <taxon>Ascidiacea</taxon>
        <taxon>Phlebobranchia</taxon>
        <taxon>Ascidiidae</taxon>
        <taxon>Phallusia</taxon>
    </lineage>
</organism>
<feature type="transmembrane region" description="Helical" evidence="2">
    <location>
        <begin position="154"/>
        <end position="175"/>
    </location>
</feature>
<dbReference type="EMBL" id="LR786967">
    <property type="protein sequence ID" value="CAB3262829.1"/>
    <property type="molecule type" value="mRNA"/>
</dbReference>
<dbReference type="AlphaFoldDB" id="A0A6F9DI60"/>